<comment type="caution">
    <text evidence="1">The sequence shown here is derived from an EMBL/GenBank/DDBJ whole genome shotgun (WGS) entry which is preliminary data.</text>
</comment>
<sequence length="100" mass="11343">MADKIYEGIHNAPKGAMNPTGNIIRDAWVFGLIPETESCEGWTVPRITDLYDKVTLEWEKYGHLVSNLPEDLAERHSRIYQQAITEAKAKGWDPELGDDD</sequence>
<evidence type="ECO:0000313" key="2">
    <source>
        <dbReference type="Proteomes" id="UP000094849"/>
    </source>
</evidence>
<dbReference type="AlphaFoldDB" id="A0A1E2UQJ1"/>
<name>A0A1E2UQJ1_9GAMM</name>
<proteinExistence type="predicted"/>
<protein>
    <submittedName>
        <fullName evidence="1">Uncharacterized protein</fullName>
    </submittedName>
</protein>
<dbReference type="EMBL" id="LVJZ01000003">
    <property type="protein sequence ID" value="ODB97007.1"/>
    <property type="molecule type" value="Genomic_DNA"/>
</dbReference>
<accession>A0A1E2UQJ1</accession>
<dbReference type="OrthoDB" id="9791200at2"/>
<organism evidence="1 2">
    <name type="scientific">Candidatus Thiodiazotropha endoloripes</name>
    <dbReference type="NCBI Taxonomy" id="1818881"/>
    <lineage>
        <taxon>Bacteria</taxon>
        <taxon>Pseudomonadati</taxon>
        <taxon>Pseudomonadota</taxon>
        <taxon>Gammaproteobacteria</taxon>
        <taxon>Chromatiales</taxon>
        <taxon>Sedimenticolaceae</taxon>
        <taxon>Candidatus Thiodiazotropha</taxon>
    </lineage>
</organism>
<dbReference type="RefSeq" id="WP_069004736.1">
    <property type="nucleotide sequence ID" value="NZ_LVJW01000003.1"/>
</dbReference>
<gene>
    <name evidence="1" type="ORF">A3196_09665</name>
</gene>
<evidence type="ECO:0000313" key="1">
    <source>
        <dbReference type="EMBL" id="ODB97007.1"/>
    </source>
</evidence>
<reference evidence="1 2" key="1">
    <citation type="submission" date="2016-03" db="EMBL/GenBank/DDBJ databases">
        <title>Chemosynthetic sulphur-oxidizing symbionts of marine invertebrate animals are capable of nitrogen fixation.</title>
        <authorList>
            <person name="Petersen J.M."/>
            <person name="Kemper A."/>
            <person name="Gruber-Vodicka H."/>
            <person name="Cardini U."/>
            <person name="Geest Mvander."/>
            <person name="Kleiner M."/>
            <person name="Bulgheresi S."/>
            <person name="Fussmann M."/>
            <person name="Herbold C."/>
            <person name="Seah B.K.B."/>
            <person name="Antony C.Paul."/>
            <person name="Liu D."/>
            <person name="Belitz A."/>
            <person name="Weber M."/>
        </authorList>
    </citation>
    <scope>NUCLEOTIDE SEQUENCE [LARGE SCALE GENOMIC DNA]</scope>
    <source>
        <strain evidence="1">G_D</strain>
    </source>
</reference>
<dbReference type="STRING" id="1818881.A3196_09665"/>
<keyword evidence="2" id="KW-1185">Reference proteome</keyword>
<dbReference type="Proteomes" id="UP000094849">
    <property type="component" value="Unassembled WGS sequence"/>
</dbReference>